<sequence>MATGDAFSDEQIDDILNRMLKKAQRKGEAFDKAAIQEAAAELTKEELFARLSEQRLRVASQRASQKIDAQLAGMTAIGDEADRLKAYNVGSEKQGLGGSFSVDAEARARTVALWGEAERQLRDAGLMDKLSGFAVDEGFERAIRRERSRLNGADIAPTGDPDALKVAEMLNALSEKGRLMQNDVGAWIGRLDGYSGRQSHDRLRVSGGFWREFQAGGLGAIKDMKGASLKASRRAFREWRDFIRPKLADETFAGIEARDVEDGWLDDAKALHRAGAIDDAADVREVFLYRVWFDIVSGKSEVLGGLDDIGDFRPPASKARSVSKHRVLHYKTPDDAHDYALRFGRGSLLANAMGELERAARNTALMNRWGPAPEAMFENTVGKLHAEARARGDAGAANRLMRAQRRAEFDELTGAGNQPDSLRLAMIGRSIRLQQSLAKLGGMVLSGLSDTSLAATAMKRAGATWLDGYNGALQGVTRMQGAEGKAAADLLDVGARSAAAHLTGRFHAADGPLGMAAQAQRFFYRINLFEFWQDGLRRGVAEMYSAHLGAEARNAWGALNAGTRETLERYGIEADDWELVRKGLIEPEQAAEGFAGMRSRREAALDAADTADPEDRRYFTFEALDGVSDRDLFKRAGLSGEAATPEAARRLREDLRVRVQAMVGGVLDDAMTEARARERVAMTRGIKPGTVWGEAVRSFTQFWSFSAAIMGRHVAPAAKGYAGQAPVALLAHLILASTALGYLSLQAKQVAKGRELRPMTDDDGEFQGGKLFLASLLQGGGLGLYGDFFFGEASRNGMPATLSAFAGPAVGEAEKLRGIMADLISGDPERLEDVPAAGFRFAKDNTPFLNLFYARTALDYLLLYRIQEAISPGSVERYENRVEEQTGAGFIISPSEAIGA</sequence>
<name>A0A1Z3U590_BREVE</name>
<organism evidence="1 2">
    <name type="scientific">Brevundimonas vesicularis</name>
    <name type="common">Pseudomonas vesicularis</name>
    <dbReference type="NCBI Taxonomy" id="41276"/>
    <lineage>
        <taxon>Bacteria</taxon>
        <taxon>Pseudomonadati</taxon>
        <taxon>Pseudomonadota</taxon>
        <taxon>Alphaproteobacteria</taxon>
        <taxon>Caulobacterales</taxon>
        <taxon>Caulobacteraceae</taxon>
        <taxon>Brevundimonas</taxon>
    </lineage>
</organism>
<evidence type="ECO:0000313" key="1">
    <source>
        <dbReference type="EMBL" id="ASE38422.1"/>
    </source>
</evidence>
<protein>
    <submittedName>
        <fullName evidence="1">Uncharacterized protein</fullName>
    </submittedName>
</protein>
<reference evidence="2" key="1">
    <citation type="submission" date="2017-06" db="EMBL/GenBank/DDBJ databases">
        <title>FDA dAtabase for Regulatory Grade micrObial Sequences (FDA-ARGOS): Supporting development and validation of Infectious Disease Dx tests.</title>
        <authorList>
            <person name="Minogue T."/>
            <person name="Wolcott M."/>
            <person name="Wasieloski L."/>
            <person name="Aguilar W."/>
            <person name="Moore D."/>
            <person name="Tallon L."/>
            <person name="Sadzewicz L."/>
            <person name="Sengamalay N."/>
            <person name="Ott S."/>
            <person name="Godinez A."/>
            <person name="Nagaraj S."/>
            <person name="Nadendla S."/>
            <person name="Geyer C."/>
            <person name="Sichtig H."/>
        </authorList>
    </citation>
    <scope>NUCLEOTIDE SEQUENCE [LARGE SCALE GENOMIC DNA]</scope>
    <source>
        <strain evidence="2">FDAARGOS_289</strain>
    </source>
</reference>
<dbReference type="KEGG" id="bvc:CEP68_02260"/>
<dbReference type="Proteomes" id="UP000197050">
    <property type="component" value="Chromosome"/>
</dbReference>
<gene>
    <name evidence="1" type="ORF">CEP68_02260</name>
</gene>
<proteinExistence type="predicted"/>
<dbReference type="AlphaFoldDB" id="A0A1Z3U590"/>
<accession>A0A1Z3U590</accession>
<dbReference type="EMBL" id="CP022048">
    <property type="protein sequence ID" value="ASE38422.1"/>
    <property type="molecule type" value="Genomic_DNA"/>
</dbReference>
<evidence type="ECO:0000313" key="2">
    <source>
        <dbReference type="Proteomes" id="UP000197050"/>
    </source>
</evidence>